<keyword evidence="1" id="KW-0805">Transcription regulation</keyword>
<dbReference type="InterPro" id="IPR036271">
    <property type="entry name" value="Tet_transcr_reg_TetR-rel_C_sf"/>
</dbReference>
<dbReference type="Gene3D" id="1.10.357.10">
    <property type="entry name" value="Tetracycline Repressor, domain 2"/>
    <property type="match status" value="1"/>
</dbReference>
<evidence type="ECO:0000313" key="7">
    <source>
        <dbReference type="Proteomes" id="UP000600946"/>
    </source>
</evidence>
<evidence type="ECO:0000259" key="5">
    <source>
        <dbReference type="PROSITE" id="PS50977"/>
    </source>
</evidence>
<dbReference type="InterPro" id="IPR001647">
    <property type="entry name" value="HTH_TetR"/>
</dbReference>
<evidence type="ECO:0000256" key="4">
    <source>
        <dbReference type="PROSITE-ProRule" id="PRU00335"/>
    </source>
</evidence>
<evidence type="ECO:0000256" key="3">
    <source>
        <dbReference type="ARBA" id="ARBA00023163"/>
    </source>
</evidence>
<dbReference type="InterPro" id="IPR047923">
    <property type="entry name" value="ArpA-like"/>
</dbReference>
<dbReference type="SUPFAM" id="SSF46689">
    <property type="entry name" value="Homeodomain-like"/>
    <property type="match status" value="1"/>
</dbReference>
<keyword evidence="2 4" id="KW-0238">DNA-binding</keyword>
<evidence type="ECO:0000256" key="2">
    <source>
        <dbReference type="ARBA" id="ARBA00023125"/>
    </source>
</evidence>
<feature type="domain" description="HTH tetR-type" evidence="5">
    <location>
        <begin position="8"/>
        <end position="68"/>
    </location>
</feature>
<dbReference type="InterPro" id="IPR009057">
    <property type="entry name" value="Homeodomain-like_sf"/>
</dbReference>
<protein>
    <submittedName>
        <fullName evidence="6">TetR family transcriptional regulator</fullName>
    </submittedName>
</protein>
<dbReference type="RefSeq" id="WP_161247190.1">
    <property type="nucleotide sequence ID" value="NZ_BMUU01000013.1"/>
</dbReference>
<gene>
    <name evidence="6" type="ORF">GCM10010326_62590</name>
</gene>
<organism evidence="6 7">
    <name type="scientific">Streptomyces xanthochromogenes</name>
    <dbReference type="NCBI Taxonomy" id="67384"/>
    <lineage>
        <taxon>Bacteria</taxon>
        <taxon>Bacillati</taxon>
        <taxon>Actinomycetota</taxon>
        <taxon>Actinomycetes</taxon>
        <taxon>Kitasatosporales</taxon>
        <taxon>Streptomycetaceae</taxon>
        <taxon>Streptomyces</taxon>
    </lineage>
</organism>
<dbReference type="PANTHER" id="PTHR30055:SF234">
    <property type="entry name" value="HTH-TYPE TRANSCRIPTIONAL REGULATOR BETI"/>
    <property type="match status" value="1"/>
</dbReference>
<sequence>MTKQERAVTTRRDLIRSAAVAFDRYGYAQATLSDISKQAGVSTGALHFHFANKAALAEAVEEDATEALRSVVREAYRSRESALQALTDASHGVLRLLRGNIVFRAGFQLNADFTWESGLDLRREWHTCVRRFVDEAAQEGALVDDVVPGDVTVTIMAVMTGYGLLGREEREWFSQRMLTGFWELLLPRIAAADTVDALVPGGGPVPPA</sequence>
<reference evidence="7" key="1">
    <citation type="journal article" date="2019" name="Int. J. Syst. Evol. Microbiol.">
        <title>The Global Catalogue of Microorganisms (GCM) 10K type strain sequencing project: providing services to taxonomists for standard genome sequencing and annotation.</title>
        <authorList>
            <consortium name="The Broad Institute Genomics Platform"/>
            <consortium name="The Broad Institute Genome Sequencing Center for Infectious Disease"/>
            <person name="Wu L."/>
            <person name="Ma J."/>
        </authorList>
    </citation>
    <scope>NUCLEOTIDE SEQUENCE [LARGE SCALE GENOMIC DNA]</scope>
    <source>
        <strain evidence="7">JCM 4594</strain>
    </source>
</reference>
<accession>A0ABQ3AJS7</accession>
<dbReference type="GeneID" id="96294157"/>
<dbReference type="PROSITE" id="PS50977">
    <property type="entry name" value="HTH_TETR_2"/>
    <property type="match status" value="1"/>
</dbReference>
<dbReference type="PROSITE" id="PS01081">
    <property type="entry name" value="HTH_TETR_1"/>
    <property type="match status" value="1"/>
</dbReference>
<dbReference type="Proteomes" id="UP000600946">
    <property type="component" value="Unassembled WGS sequence"/>
</dbReference>
<comment type="caution">
    <text evidence="6">The sequence shown here is derived from an EMBL/GenBank/DDBJ whole genome shotgun (WGS) entry which is preliminary data.</text>
</comment>
<dbReference type="PRINTS" id="PR00455">
    <property type="entry name" value="HTHTETR"/>
</dbReference>
<dbReference type="SUPFAM" id="SSF48498">
    <property type="entry name" value="Tetracyclin repressor-like, C-terminal domain"/>
    <property type="match status" value="1"/>
</dbReference>
<keyword evidence="7" id="KW-1185">Reference proteome</keyword>
<name>A0ABQ3AJS7_9ACTN</name>
<dbReference type="EMBL" id="BMUU01000013">
    <property type="protein sequence ID" value="GGY59223.1"/>
    <property type="molecule type" value="Genomic_DNA"/>
</dbReference>
<dbReference type="InterPro" id="IPR050109">
    <property type="entry name" value="HTH-type_TetR-like_transc_reg"/>
</dbReference>
<proteinExistence type="predicted"/>
<feature type="DNA-binding region" description="H-T-H motif" evidence="4">
    <location>
        <begin position="31"/>
        <end position="50"/>
    </location>
</feature>
<dbReference type="PANTHER" id="PTHR30055">
    <property type="entry name" value="HTH-TYPE TRANSCRIPTIONAL REGULATOR RUTR"/>
    <property type="match status" value="1"/>
</dbReference>
<keyword evidence="3" id="KW-0804">Transcription</keyword>
<evidence type="ECO:0000256" key="1">
    <source>
        <dbReference type="ARBA" id="ARBA00023015"/>
    </source>
</evidence>
<dbReference type="NCBIfam" id="NF041196">
    <property type="entry name" value="ScbR_bind_reg"/>
    <property type="match status" value="1"/>
</dbReference>
<dbReference type="InterPro" id="IPR023772">
    <property type="entry name" value="DNA-bd_HTH_TetR-type_CS"/>
</dbReference>
<evidence type="ECO:0000313" key="6">
    <source>
        <dbReference type="EMBL" id="GGY59223.1"/>
    </source>
</evidence>
<dbReference type="Pfam" id="PF00440">
    <property type="entry name" value="TetR_N"/>
    <property type="match status" value="1"/>
</dbReference>